<feature type="transmembrane region" description="Helical" evidence="6">
    <location>
        <begin position="120"/>
        <end position="137"/>
    </location>
</feature>
<keyword evidence="5 6" id="KW-0472">Membrane</keyword>
<comment type="caution">
    <text evidence="8">The sequence shown here is derived from an EMBL/GenBank/DDBJ whole genome shotgun (WGS) entry which is preliminary data.</text>
</comment>
<feature type="transmembrane region" description="Helical" evidence="6">
    <location>
        <begin position="6"/>
        <end position="28"/>
    </location>
</feature>
<dbReference type="GO" id="GO:0005886">
    <property type="term" value="C:plasma membrane"/>
    <property type="evidence" value="ECO:0007669"/>
    <property type="project" value="UniProtKB-SubCell"/>
</dbReference>
<keyword evidence="4 6" id="KW-1133">Transmembrane helix</keyword>
<evidence type="ECO:0000256" key="4">
    <source>
        <dbReference type="ARBA" id="ARBA00022989"/>
    </source>
</evidence>
<dbReference type="OrthoDB" id="9810662at2"/>
<reference evidence="8 9" key="1">
    <citation type="submission" date="2018-11" db="EMBL/GenBank/DDBJ databases">
        <title>The draft genome sequence of Amphritea balenae JAMM 1525T.</title>
        <authorList>
            <person name="Fang Z."/>
            <person name="Zhang Y."/>
            <person name="Han X."/>
        </authorList>
    </citation>
    <scope>NUCLEOTIDE SEQUENCE [LARGE SCALE GENOMIC DNA]</scope>
    <source>
        <strain evidence="8 9">JAMM 1525</strain>
    </source>
</reference>
<dbReference type="InterPro" id="IPR018076">
    <property type="entry name" value="T2SS_GspF_dom"/>
</dbReference>
<dbReference type="Pfam" id="PF00482">
    <property type="entry name" value="T2SSF"/>
    <property type="match status" value="1"/>
</dbReference>
<organism evidence="8 9">
    <name type="scientific">Amphritea balenae</name>
    <dbReference type="NCBI Taxonomy" id="452629"/>
    <lineage>
        <taxon>Bacteria</taxon>
        <taxon>Pseudomonadati</taxon>
        <taxon>Pseudomonadota</taxon>
        <taxon>Gammaproteobacteria</taxon>
        <taxon>Oceanospirillales</taxon>
        <taxon>Oceanospirillaceae</taxon>
        <taxon>Amphritea</taxon>
    </lineage>
</organism>
<dbReference type="AlphaFoldDB" id="A0A3P1SNR5"/>
<feature type="transmembrane region" description="Helical" evidence="6">
    <location>
        <begin position="271"/>
        <end position="295"/>
    </location>
</feature>
<evidence type="ECO:0000256" key="5">
    <source>
        <dbReference type="ARBA" id="ARBA00023136"/>
    </source>
</evidence>
<evidence type="ECO:0000259" key="7">
    <source>
        <dbReference type="Pfam" id="PF00482"/>
    </source>
</evidence>
<dbReference type="Gene3D" id="1.20.81.30">
    <property type="entry name" value="Type II secretion system (T2SS), domain F"/>
    <property type="match status" value="1"/>
</dbReference>
<evidence type="ECO:0000313" key="9">
    <source>
        <dbReference type="Proteomes" id="UP000267535"/>
    </source>
</evidence>
<gene>
    <name evidence="8" type="ORF">EHS89_13365</name>
</gene>
<feature type="domain" description="Type II secretion system protein GspF" evidence="7">
    <location>
        <begin position="160"/>
        <end position="286"/>
    </location>
</feature>
<dbReference type="PANTHER" id="PTHR35007">
    <property type="entry name" value="INTEGRAL MEMBRANE PROTEIN-RELATED"/>
    <property type="match status" value="1"/>
</dbReference>
<sequence>MFDNYLLIIVLFFAGGAVLLLVAIPWAISTSENTQINNESWQDSSGSFIKMVRPLLRMYSASAEENMAPEKSDRIKKKLQISGLGYIITPAEFFVLKRLSAIVTALLAGLVIWLSGTTDILRIILILLSLAVLGYVFPDIRVRDFTKQRQLSIEKHFPFFLDLVVLSMRAGLPFTGAVQQGIEKMVSGPLKDELLRYQREVRTGIERKDALERFATRIDLSSVTNFVASIIQAEESGGGVTGVLQDQARQRRKERFLRAEKLANEAPVKMLLPLVGLLFPLTFMIIAVPIVVQFMESGLLGKML</sequence>
<evidence type="ECO:0000256" key="2">
    <source>
        <dbReference type="ARBA" id="ARBA00022475"/>
    </source>
</evidence>
<accession>A0A3P1SNR5</accession>
<dbReference type="EMBL" id="RQXV01000007">
    <property type="protein sequence ID" value="RRC98594.1"/>
    <property type="molecule type" value="Genomic_DNA"/>
</dbReference>
<evidence type="ECO:0000313" key="8">
    <source>
        <dbReference type="EMBL" id="RRC98594.1"/>
    </source>
</evidence>
<dbReference type="PANTHER" id="PTHR35007:SF2">
    <property type="entry name" value="PILUS ASSEMBLE PROTEIN"/>
    <property type="match status" value="1"/>
</dbReference>
<feature type="transmembrane region" description="Helical" evidence="6">
    <location>
        <begin position="84"/>
        <end position="114"/>
    </location>
</feature>
<evidence type="ECO:0000256" key="3">
    <source>
        <dbReference type="ARBA" id="ARBA00022692"/>
    </source>
</evidence>
<evidence type="ECO:0000256" key="1">
    <source>
        <dbReference type="ARBA" id="ARBA00004651"/>
    </source>
</evidence>
<protein>
    <recommendedName>
        <fullName evidence="7">Type II secretion system protein GspF domain-containing protein</fullName>
    </recommendedName>
</protein>
<dbReference type="InterPro" id="IPR042094">
    <property type="entry name" value="T2SS_GspF_sf"/>
</dbReference>
<evidence type="ECO:0000256" key="6">
    <source>
        <dbReference type="SAM" id="Phobius"/>
    </source>
</evidence>
<proteinExistence type="predicted"/>
<dbReference type="RefSeq" id="WP_124926655.1">
    <property type="nucleotide sequence ID" value="NZ_BMOH01000002.1"/>
</dbReference>
<name>A0A3P1SNR5_9GAMM</name>
<keyword evidence="3 6" id="KW-0812">Transmembrane</keyword>
<keyword evidence="9" id="KW-1185">Reference proteome</keyword>
<keyword evidence="2" id="KW-1003">Cell membrane</keyword>
<dbReference type="Proteomes" id="UP000267535">
    <property type="component" value="Unassembled WGS sequence"/>
</dbReference>
<comment type="subcellular location">
    <subcellularLocation>
        <location evidence="1">Cell membrane</location>
        <topology evidence="1">Multi-pass membrane protein</topology>
    </subcellularLocation>
</comment>